<sequence length="338" mass="37653">MILFLLPILGLASATNVFKDPRCIQYSAGAQAMTLPHRTDCTKFYICDAEGNALEMRCPGKLYYSAEEGVCSFDSSACTGGEININEEPKEVPSDNEQPIIIDNGFKNEQEFLQMACLDQPSGVTFPLADDCFSYVVCLQRKPIILTCPDGLAYDNRNSKCEFKEVANCKSHHVPMPLKPVDVSETFPERTPIEGLDNGQSAWNVPDLPLHKPAPEAPIISIPMEPERPAEPILPMPQLPIVPLPEEPIPVPQNPIPDPVIPREQEFMPYGPVTYGDSRCPQRFDPNHPVLLPHSRDCTKYYVCVGTNAVEKQCPNGQHWSLQNSWCDFPQRAKCIAM</sequence>
<gene>
    <name evidence="7" type="primary">110678739</name>
</gene>
<dbReference type="PROSITE" id="PS50940">
    <property type="entry name" value="CHIT_BIND_II"/>
    <property type="match status" value="3"/>
</dbReference>
<evidence type="ECO:0000256" key="4">
    <source>
        <dbReference type="ARBA" id="ARBA00023157"/>
    </source>
</evidence>
<dbReference type="InterPro" id="IPR051940">
    <property type="entry name" value="Chitin_bind-dev_reg"/>
</dbReference>
<dbReference type="FunCoup" id="A0A6I8THM3">
    <property type="interactions" value="19"/>
</dbReference>
<proteinExistence type="predicted"/>
<keyword evidence="2" id="KW-0732">Signal</keyword>
<reference evidence="7" key="2">
    <citation type="submission" date="2020-05" db="UniProtKB">
        <authorList>
            <consortium name="EnsemblMetazoa"/>
        </authorList>
    </citation>
    <scope>IDENTIFICATION</scope>
    <source>
        <strain evidence="7">LVP_AGWG</strain>
    </source>
</reference>
<organism evidence="7 8">
    <name type="scientific">Aedes aegypti</name>
    <name type="common">Yellowfever mosquito</name>
    <name type="synonym">Culex aegypti</name>
    <dbReference type="NCBI Taxonomy" id="7159"/>
    <lineage>
        <taxon>Eukaryota</taxon>
        <taxon>Metazoa</taxon>
        <taxon>Ecdysozoa</taxon>
        <taxon>Arthropoda</taxon>
        <taxon>Hexapoda</taxon>
        <taxon>Insecta</taxon>
        <taxon>Pterygota</taxon>
        <taxon>Neoptera</taxon>
        <taxon>Endopterygota</taxon>
        <taxon>Diptera</taxon>
        <taxon>Nematocera</taxon>
        <taxon>Culicoidea</taxon>
        <taxon>Culicidae</taxon>
        <taxon>Culicinae</taxon>
        <taxon>Aedini</taxon>
        <taxon>Aedes</taxon>
        <taxon>Stegomyia</taxon>
    </lineage>
</organism>
<keyword evidence="3" id="KW-0677">Repeat</keyword>
<dbReference type="EnsemblMetazoa" id="AAEL009543-RB">
    <property type="protein sequence ID" value="AAEL009543-PB"/>
    <property type="gene ID" value="AAEL009543"/>
</dbReference>
<dbReference type="PANTHER" id="PTHR23301:SF0">
    <property type="entry name" value="CHITIN-BINDING TYPE-2 DOMAIN-CONTAINING PROTEIN-RELATED"/>
    <property type="match status" value="1"/>
</dbReference>
<dbReference type="Pfam" id="PF01607">
    <property type="entry name" value="CBM_14"/>
    <property type="match status" value="3"/>
</dbReference>
<name>A0A6I8THM3_AEDAE</name>
<evidence type="ECO:0000256" key="3">
    <source>
        <dbReference type="ARBA" id="ARBA00022737"/>
    </source>
</evidence>
<evidence type="ECO:0000256" key="5">
    <source>
        <dbReference type="ARBA" id="ARBA00023180"/>
    </source>
</evidence>
<dbReference type="Proteomes" id="UP000008820">
    <property type="component" value="Chromosome 3"/>
</dbReference>
<keyword evidence="1" id="KW-0147">Chitin-binding</keyword>
<dbReference type="InterPro" id="IPR036508">
    <property type="entry name" value="Chitin-bd_dom_sf"/>
</dbReference>
<protein>
    <recommendedName>
        <fullName evidence="6">Chitin-binding type-2 domain-containing protein</fullName>
    </recommendedName>
</protein>
<dbReference type="SMART" id="SM00494">
    <property type="entry name" value="ChtBD2"/>
    <property type="match status" value="3"/>
</dbReference>
<feature type="domain" description="Chitin-binding type-2" evidence="6">
    <location>
        <begin position="20"/>
        <end position="80"/>
    </location>
</feature>
<dbReference type="OrthoDB" id="6020543at2759"/>
<accession>A0A6I8THM3</accession>
<dbReference type="PANTHER" id="PTHR23301">
    <property type="entry name" value="CHITIN BINDING PERITROPHIN-A"/>
    <property type="match status" value="1"/>
</dbReference>
<dbReference type="InterPro" id="IPR002557">
    <property type="entry name" value="Chitin-bd_dom"/>
</dbReference>
<evidence type="ECO:0000313" key="7">
    <source>
        <dbReference type="EnsemblMetazoa" id="AAEL009543-PB"/>
    </source>
</evidence>
<dbReference type="GO" id="GO:0008061">
    <property type="term" value="F:chitin binding"/>
    <property type="evidence" value="ECO:0007669"/>
    <property type="project" value="UniProtKB-KW"/>
</dbReference>
<feature type="domain" description="Chitin-binding type-2" evidence="6">
    <location>
        <begin position="114"/>
        <end position="171"/>
    </location>
</feature>
<keyword evidence="5" id="KW-0325">Glycoprotein</keyword>
<dbReference type="InParanoid" id="A0A6I8THM3"/>
<keyword evidence="4" id="KW-1015">Disulfide bond</keyword>
<dbReference type="AlphaFoldDB" id="A0A6I8THM3"/>
<feature type="domain" description="Chitin-binding type-2" evidence="6">
    <location>
        <begin position="277"/>
        <end position="337"/>
    </location>
</feature>
<keyword evidence="8" id="KW-1185">Reference proteome</keyword>
<reference evidence="7 8" key="1">
    <citation type="submission" date="2017-06" db="EMBL/GenBank/DDBJ databases">
        <title>Aedes aegypti genome working group (AGWG) sequencing and assembly.</title>
        <authorList>
            <consortium name="Aedes aegypti Genome Working Group (AGWG)"/>
            <person name="Matthews B.J."/>
        </authorList>
    </citation>
    <scope>NUCLEOTIDE SEQUENCE [LARGE SCALE GENOMIC DNA]</scope>
    <source>
        <strain evidence="7 8">LVP_AGWG</strain>
    </source>
</reference>
<dbReference type="Gene3D" id="2.170.140.10">
    <property type="entry name" value="Chitin binding domain"/>
    <property type="match status" value="3"/>
</dbReference>
<evidence type="ECO:0000259" key="6">
    <source>
        <dbReference type="PROSITE" id="PS50940"/>
    </source>
</evidence>
<evidence type="ECO:0000313" key="8">
    <source>
        <dbReference type="Proteomes" id="UP000008820"/>
    </source>
</evidence>
<evidence type="ECO:0000256" key="2">
    <source>
        <dbReference type="ARBA" id="ARBA00022729"/>
    </source>
</evidence>
<dbReference type="SUPFAM" id="SSF57625">
    <property type="entry name" value="Invertebrate chitin-binding proteins"/>
    <property type="match status" value="3"/>
</dbReference>
<dbReference type="GO" id="GO:0005576">
    <property type="term" value="C:extracellular region"/>
    <property type="evidence" value="ECO:0007669"/>
    <property type="project" value="InterPro"/>
</dbReference>
<evidence type="ECO:0000256" key="1">
    <source>
        <dbReference type="ARBA" id="ARBA00022669"/>
    </source>
</evidence>